<name>A0A7D4BWU0_9BACL</name>
<feature type="domain" description="Protein CotJB" evidence="2">
    <location>
        <begin position="7"/>
        <end position="82"/>
    </location>
</feature>
<accession>A0A7D4BWU0</accession>
<dbReference type="InterPro" id="IPR024207">
    <property type="entry name" value="CotJB_dom"/>
</dbReference>
<feature type="region of interest" description="Disordered" evidence="1">
    <location>
        <begin position="61"/>
        <end position="83"/>
    </location>
</feature>
<evidence type="ECO:0000256" key="1">
    <source>
        <dbReference type="SAM" id="MobiDB-lite"/>
    </source>
</evidence>
<keyword evidence="4" id="KW-1185">Reference proteome</keyword>
<organism evidence="3 4">
    <name type="scientific">Kroppenstedtia pulmonis</name>
    <dbReference type="NCBI Taxonomy" id="1380685"/>
    <lineage>
        <taxon>Bacteria</taxon>
        <taxon>Bacillati</taxon>
        <taxon>Bacillota</taxon>
        <taxon>Bacilli</taxon>
        <taxon>Bacillales</taxon>
        <taxon>Thermoactinomycetaceae</taxon>
        <taxon>Kroppenstedtia</taxon>
    </lineage>
</organism>
<dbReference type="InterPro" id="IPR016571">
    <property type="entry name" value="Spore_coat_assembly_CotJB"/>
</dbReference>
<dbReference type="RefSeq" id="WP_173223499.1">
    <property type="nucleotide sequence ID" value="NZ_CP048104.1"/>
</dbReference>
<evidence type="ECO:0000313" key="3">
    <source>
        <dbReference type="EMBL" id="QKG85133.1"/>
    </source>
</evidence>
<sequence>MNEEYYRLLGELQAIDFVLVELNLYLDTHPHDTQAIHQYNQYSHQSQELKKKFESRFGPLQNFGNSPMEPGKLWNQPPWPWQV</sequence>
<proteinExistence type="predicted"/>
<keyword evidence="3" id="KW-0946">Virion</keyword>
<dbReference type="Proteomes" id="UP000503088">
    <property type="component" value="Chromosome"/>
</dbReference>
<keyword evidence="3" id="KW-0167">Capsid protein</keyword>
<dbReference type="AlphaFoldDB" id="A0A7D4BWU0"/>
<reference evidence="3 4" key="1">
    <citation type="submission" date="2020-01" db="EMBL/GenBank/DDBJ databases">
        <authorList>
            <person name="Gulvik C.A."/>
            <person name="Batra D.G."/>
        </authorList>
    </citation>
    <scope>NUCLEOTIDE SEQUENCE [LARGE SCALE GENOMIC DNA]</scope>
    <source>
        <strain evidence="3 4">W9323</strain>
    </source>
</reference>
<evidence type="ECO:0000259" key="2">
    <source>
        <dbReference type="Pfam" id="PF12652"/>
    </source>
</evidence>
<dbReference type="EMBL" id="CP048104">
    <property type="protein sequence ID" value="QKG85133.1"/>
    <property type="molecule type" value="Genomic_DNA"/>
</dbReference>
<dbReference type="KEGG" id="kpul:GXN76_12080"/>
<dbReference type="Pfam" id="PF12652">
    <property type="entry name" value="CotJB"/>
    <property type="match status" value="1"/>
</dbReference>
<evidence type="ECO:0000313" key="4">
    <source>
        <dbReference type="Proteomes" id="UP000503088"/>
    </source>
</evidence>
<protein>
    <submittedName>
        <fullName evidence="3">Spore coat protein CotJB</fullName>
    </submittedName>
</protein>
<gene>
    <name evidence="3" type="ORF">GXN76_12080</name>
</gene>
<dbReference type="PIRSF" id="PIRSF010606">
    <property type="entry name" value="Spore_coat_CotJB"/>
    <property type="match status" value="1"/>
</dbReference>